<dbReference type="Proteomes" id="UP000000547">
    <property type="component" value="Chromosome"/>
</dbReference>
<dbReference type="EMBL" id="CP000083">
    <property type="protein sequence ID" value="AAZ26419.1"/>
    <property type="molecule type" value="Genomic_DNA"/>
</dbReference>
<gene>
    <name evidence="1" type="ordered locus">CPS_1626</name>
</gene>
<name>Q485A1_COLP3</name>
<organism evidence="1 2">
    <name type="scientific">Colwellia psychrerythraea (strain 34H / ATCC BAA-681)</name>
    <name type="common">Vibrio psychroerythus</name>
    <dbReference type="NCBI Taxonomy" id="167879"/>
    <lineage>
        <taxon>Bacteria</taxon>
        <taxon>Pseudomonadati</taxon>
        <taxon>Pseudomonadota</taxon>
        <taxon>Gammaproteobacteria</taxon>
        <taxon>Alteromonadales</taxon>
        <taxon>Colwelliaceae</taxon>
        <taxon>Colwellia</taxon>
    </lineage>
</organism>
<protein>
    <submittedName>
        <fullName evidence="1">Uncharacterized protein</fullName>
    </submittedName>
</protein>
<dbReference type="HOGENOM" id="CLU_3151651_0_0_6"/>
<sequence length="48" mass="5507">MNIINRELKLKVAVNFQGLNEMPQQFPPPALIATWLNVIHSKTCRMLS</sequence>
<accession>Q485A1</accession>
<evidence type="ECO:0000313" key="1">
    <source>
        <dbReference type="EMBL" id="AAZ26419.1"/>
    </source>
</evidence>
<dbReference type="AlphaFoldDB" id="Q485A1"/>
<proteinExistence type="predicted"/>
<dbReference type="KEGG" id="cps:CPS_1626"/>
<evidence type="ECO:0000313" key="2">
    <source>
        <dbReference type="Proteomes" id="UP000000547"/>
    </source>
</evidence>
<reference evidence="1" key="1">
    <citation type="journal article" date="2005" name="Proc. Natl. Acad. Sci. U.S.A.">
        <title>The psychrophilic lifestyle as revealed by the genome sequence of Colwellia psychrerythraea 34H through genomic and proteomic analyses.</title>
        <authorList>
            <person name="Methe B.A."/>
            <person name="Nelson K.E."/>
            <person name="Deming J.W."/>
            <person name="Momen B."/>
            <person name="Melamud E."/>
            <person name="Zhang X."/>
            <person name="Moult J."/>
            <person name="Madupu R."/>
            <person name="Nelson W.C."/>
            <person name="Dodson R.J."/>
            <person name="Brinkac L.M."/>
            <person name="Daugherty S.C."/>
            <person name="Durkin A.S."/>
            <person name="DeBoy R.T."/>
            <person name="Kolonay J.F."/>
            <person name="Sullivan S.A."/>
            <person name="Zhou L."/>
            <person name="Davidsen T.M."/>
            <person name="Wu M."/>
            <person name="Huston A.L."/>
            <person name="Lewis M."/>
            <person name="Weaver B."/>
            <person name="Weidman J.F."/>
            <person name="Khouri H."/>
            <person name="Utterback T.R."/>
            <person name="Feldblyum T.V."/>
            <person name="Fraser C.M."/>
        </authorList>
    </citation>
    <scope>NUCLEOTIDE SEQUENCE [LARGE SCALE GENOMIC DNA]</scope>
    <source>
        <strain evidence="1">34H</strain>
    </source>
</reference>